<keyword evidence="2" id="KW-1185">Reference proteome</keyword>
<evidence type="ECO:0000313" key="1">
    <source>
        <dbReference type="EMBL" id="NIH52581.1"/>
    </source>
</evidence>
<organism evidence="1 2">
    <name type="scientific">Lysinibacter cavernae</name>
    <dbReference type="NCBI Taxonomy" id="1640652"/>
    <lineage>
        <taxon>Bacteria</taxon>
        <taxon>Bacillati</taxon>
        <taxon>Actinomycetota</taxon>
        <taxon>Actinomycetes</taxon>
        <taxon>Micrococcales</taxon>
        <taxon>Microbacteriaceae</taxon>
        <taxon>Lysinibacter</taxon>
    </lineage>
</organism>
<gene>
    <name evidence="1" type="ORF">FHX76_000449</name>
</gene>
<proteinExistence type="predicted"/>
<reference evidence="1 2" key="1">
    <citation type="submission" date="2020-02" db="EMBL/GenBank/DDBJ databases">
        <title>Sequencing the genomes of 1000 actinobacteria strains.</title>
        <authorList>
            <person name="Klenk H.-P."/>
        </authorList>
    </citation>
    <scope>NUCLEOTIDE SEQUENCE [LARGE SCALE GENOMIC DNA]</scope>
    <source>
        <strain evidence="1 2">DSM 27960</strain>
    </source>
</reference>
<evidence type="ECO:0000313" key="2">
    <source>
        <dbReference type="Proteomes" id="UP000541033"/>
    </source>
</evidence>
<sequence>MSANTNTALSAETEVANLLSNMYGGYLAGDPSIIDGLLAPEFTMFDSASHDLIVGHGDLAAVRAARGPVNPNQRETDLVVHDLRVFARGEHLIACFILEVKFEDAAGTPLASERARNTALFTRIDGDLRLTHIHEDVWQQGGTAQA</sequence>
<name>A0A7X5TRR8_9MICO</name>
<dbReference type="InterPro" id="IPR032710">
    <property type="entry name" value="NTF2-like_dom_sf"/>
</dbReference>
<dbReference type="AlphaFoldDB" id="A0A7X5TRR8"/>
<dbReference type="GO" id="GO:0016853">
    <property type="term" value="F:isomerase activity"/>
    <property type="evidence" value="ECO:0007669"/>
    <property type="project" value="UniProtKB-KW"/>
</dbReference>
<dbReference type="Proteomes" id="UP000541033">
    <property type="component" value="Unassembled WGS sequence"/>
</dbReference>
<dbReference type="RefSeq" id="WP_167147337.1">
    <property type="nucleotide sequence ID" value="NZ_JAAMOX010000001.1"/>
</dbReference>
<dbReference type="SUPFAM" id="SSF54427">
    <property type="entry name" value="NTF2-like"/>
    <property type="match status" value="1"/>
</dbReference>
<dbReference type="Gene3D" id="3.10.450.50">
    <property type="match status" value="1"/>
</dbReference>
<accession>A0A7X5TRR8</accession>
<comment type="caution">
    <text evidence="1">The sequence shown here is derived from an EMBL/GenBank/DDBJ whole genome shotgun (WGS) entry which is preliminary data.</text>
</comment>
<keyword evidence="1" id="KW-0413">Isomerase</keyword>
<dbReference type="EMBL" id="JAAMOX010000001">
    <property type="protein sequence ID" value="NIH52581.1"/>
    <property type="molecule type" value="Genomic_DNA"/>
</dbReference>
<protein>
    <submittedName>
        <fullName evidence="1">Ketosteroid isomerase-like protein</fullName>
    </submittedName>
</protein>